<evidence type="ECO:0000313" key="1">
    <source>
        <dbReference type="EMBL" id="KAK4266950.1"/>
    </source>
</evidence>
<organism evidence="1 2">
    <name type="scientific">Acacia crassicarpa</name>
    <name type="common">northern wattle</name>
    <dbReference type="NCBI Taxonomy" id="499986"/>
    <lineage>
        <taxon>Eukaryota</taxon>
        <taxon>Viridiplantae</taxon>
        <taxon>Streptophyta</taxon>
        <taxon>Embryophyta</taxon>
        <taxon>Tracheophyta</taxon>
        <taxon>Spermatophyta</taxon>
        <taxon>Magnoliopsida</taxon>
        <taxon>eudicotyledons</taxon>
        <taxon>Gunneridae</taxon>
        <taxon>Pentapetalae</taxon>
        <taxon>rosids</taxon>
        <taxon>fabids</taxon>
        <taxon>Fabales</taxon>
        <taxon>Fabaceae</taxon>
        <taxon>Caesalpinioideae</taxon>
        <taxon>mimosoid clade</taxon>
        <taxon>Acacieae</taxon>
        <taxon>Acacia</taxon>
    </lineage>
</organism>
<gene>
    <name evidence="1" type="ORF">QN277_023807</name>
</gene>
<dbReference type="EMBL" id="JAWXYG010000007">
    <property type="protein sequence ID" value="KAK4266950.1"/>
    <property type="molecule type" value="Genomic_DNA"/>
</dbReference>
<dbReference type="Proteomes" id="UP001293593">
    <property type="component" value="Unassembled WGS sequence"/>
</dbReference>
<comment type="caution">
    <text evidence="1">The sequence shown here is derived from an EMBL/GenBank/DDBJ whole genome shotgun (WGS) entry which is preliminary data.</text>
</comment>
<protein>
    <submittedName>
        <fullName evidence="1">Uncharacterized protein</fullName>
    </submittedName>
</protein>
<accession>A0AAE1MJF1</accession>
<dbReference type="AlphaFoldDB" id="A0AAE1MJF1"/>
<name>A0AAE1MJF1_9FABA</name>
<sequence>MLKPVNLSQHRDTTADASKYLITTAQGPKQNTEDFHAKNSHLGLISLVNKLGCNLENMHLNCFLGHECIHIMFYSVSVSKFQRT</sequence>
<reference evidence="1" key="1">
    <citation type="submission" date="2023-10" db="EMBL/GenBank/DDBJ databases">
        <title>Chromosome-level genome of the transformable northern wattle, Acacia crassicarpa.</title>
        <authorList>
            <person name="Massaro I."/>
            <person name="Sinha N.R."/>
            <person name="Poethig S."/>
            <person name="Leichty A.R."/>
        </authorList>
    </citation>
    <scope>NUCLEOTIDE SEQUENCE</scope>
    <source>
        <strain evidence="1">Acra3RX</strain>
        <tissue evidence="1">Leaf</tissue>
    </source>
</reference>
<evidence type="ECO:0000313" key="2">
    <source>
        <dbReference type="Proteomes" id="UP001293593"/>
    </source>
</evidence>
<keyword evidence="2" id="KW-1185">Reference proteome</keyword>
<proteinExistence type="predicted"/>